<dbReference type="InterPro" id="IPR050189">
    <property type="entry name" value="MFS_Efflux_Transporters"/>
</dbReference>
<evidence type="ECO:0000256" key="1">
    <source>
        <dbReference type="ARBA" id="ARBA00004651"/>
    </source>
</evidence>
<keyword evidence="3 7" id="KW-0812">Transmembrane</keyword>
<sequence>MDGRHERDEGDAAARPDLNGRESTGSHRAGAAGQTPAFKDARTGGVAAVAMAADAVPWGRIVFVYAIGVLAAATLGRFAGLIPLLQRDLGLSLTVAAGLTSLIEVSGALFGFVAGMAVGRVGARISLVVGATVLAVAGIGEAVAPSAAVLVVWRAAESLGYLAITVAAPTLIVHLAGRQGRDAAMALWSTFVPVGLAIGTAIAAPVAELLSWRAVPAMGGIAAALLAAAAWLRLPRAAAGAAPAGGLERNPFRSNRPERQGLAQDFESKAISGRLEDSVRSGSALTAAPGGRDRPDARMWLVALGFGLYAMTSVGILALTPTFLVDRFGLAPTAAGLIAGLASLANILGSIAAARAAALGVRPRTVALAGLGIPVLIMPVPFVMAVDWVVASAAIVAINAVGGMVAAVLFARVATFARTPRAVAMGNGLVAQFGASGSMIGPPLIAACVSAAGWPVAAVLGIALSAFASAAIAIAESRRR</sequence>
<keyword evidence="4 7" id="KW-1133">Transmembrane helix</keyword>
<accession>A0A1M7ZK91</accession>
<dbReference type="PANTHER" id="PTHR43124:SF3">
    <property type="entry name" value="CHLORAMPHENICOL EFFLUX PUMP RV0191"/>
    <property type="match status" value="1"/>
</dbReference>
<evidence type="ECO:0000256" key="7">
    <source>
        <dbReference type="SAM" id="Phobius"/>
    </source>
</evidence>
<keyword evidence="2" id="KW-1003">Cell membrane</keyword>
<feature type="transmembrane region" description="Helical" evidence="7">
    <location>
        <begin position="452"/>
        <end position="475"/>
    </location>
</feature>
<feature type="transmembrane region" description="Helical" evidence="7">
    <location>
        <begin position="125"/>
        <end position="153"/>
    </location>
</feature>
<organism evidence="9 10">
    <name type="scientific">Pseudoxanthobacter soli DSM 19599</name>
    <dbReference type="NCBI Taxonomy" id="1123029"/>
    <lineage>
        <taxon>Bacteria</taxon>
        <taxon>Pseudomonadati</taxon>
        <taxon>Pseudomonadota</taxon>
        <taxon>Alphaproteobacteria</taxon>
        <taxon>Hyphomicrobiales</taxon>
        <taxon>Segnochrobactraceae</taxon>
        <taxon>Pseudoxanthobacter</taxon>
    </lineage>
</organism>
<feature type="transmembrane region" description="Helical" evidence="7">
    <location>
        <begin position="159"/>
        <end position="177"/>
    </location>
</feature>
<dbReference type="InterPro" id="IPR036259">
    <property type="entry name" value="MFS_trans_sf"/>
</dbReference>
<evidence type="ECO:0000313" key="10">
    <source>
        <dbReference type="Proteomes" id="UP000186406"/>
    </source>
</evidence>
<dbReference type="InterPro" id="IPR020846">
    <property type="entry name" value="MFS_dom"/>
</dbReference>
<feature type="transmembrane region" description="Helical" evidence="7">
    <location>
        <begin position="423"/>
        <end position="446"/>
    </location>
</feature>
<gene>
    <name evidence="9" type="ORF">SAMN02745172_02068</name>
</gene>
<evidence type="ECO:0000256" key="3">
    <source>
        <dbReference type="ARBA" id="ARBA00022692"/>
    </source>
</evidence>
<dbReference type="Gene3D" id="1.20.1250.20">
    <property type="entry name" value="MFS general substrate transporter like domains"/>
    <property type="match status" value="2"/>
</dbReference>
<reference evidence="9 10" key="1">
    <citation type="submission" date="2016-12" db="EMBL/GenBank/DDBJ databases">
        <authorList>
            <person name="Song W.-J."/>
            <person name="Kurnit D.M."/>
        </authorList>
    </citation>
    <scope>NUCLEOTIDE SEQUENCE [LARGE SCALE GENOMIC DNA]</scope>
    <source>
        <strain evidence="9 10">DSM 19599</strain>
    </source>
</reference>
<dbReference type="PROSITE" id="PS50850">
    <property type="entry name" value="MFS"/>
    <property type="match status" value="1"/>
</dbReference>
<feature type="region of interest" description="Disordered" evidence="6">
    <location>
        <begin position="1"/>
        <end position="37"/>
    </location>
</feature>
<feature type="transmembrane region" description="Helical" evidence="7">
    <location>
        <begin position="61"/>
        <end position="85"/>
    </location>
</feature>
<dbReference type="GO" id="GO:0022857">
    <property type="term" value="F:transmembrane transporter activity"/>
    <property type="evidence" value="ECO:0007669"/>
    <property type="project" value="InterPro"/>
</dbReference>
<dbReference type="GO" id="GO:0005886">
    <property type="term" value="C:plasma membrane"/>
    <property type="evidence" value="ECO:0007669"/>
    <property type="project" value="UniProtKB-SubCell"/>
</dbReference>
<dbReference type="AlphaFoldDB" id="A0A1M7ZK91"/>
<comment type="subcellular location">
    <subcellularLocation>
        <location evidence="1">Cell membrane</location>
        <topology evidence="1">Multi-pass membrane protein</topology>
    </subcellularLocation>
</comment>
<evidence type="ECO:0000256" key="5">
    <source>
        <dbReference type="ARBA" id="ARBA00023136"/>
    </source>
</evidence>
<dbReference type="Pfam" id="PF07690">
    <property type="entry name" value="MFS_1"/>
    <property type="match status" value="1"/>
</dbReference>
<dbReference type="EMBL" id="FRXO01000003">
    <property type="protein sequence ID" value="SHO65313.1"/>
    <property type="molecule type" value="Genomic_DNA"/>
</dbReference>
<name>A0A1M7ZK91_9HYPH</name>
<evidence type="ECO:0000256" key="6">
    <source>
        <dbReference type="SAM" id="MobiDB-lite"/>
    </source>
</evidence>
<feature type="transmembrane region" description="Helical" evidence="7">
    <location>
        <begin position="366"/>
        <end position="384"/>
    </location>
</feature>
<dbReference type="OrthoDB" id="7841035at2"/>
<feature type="transmembrane region" description="Helical" evidence="7">
    <location>
        <begin position="184"/>
        <end position="204"/>
    </location>
</feature>
<dbReference type="InterPro" id="IPR011701">
    <property type="entry name" value="MFS"/>
</dbReference>
<proteinExistence type="predicted"/>
<feature type="compositionally biased region" description="Basic and acidic residues" evidence="6">
    <location>
        <begin position="1"/>
        <end position="20"/>
    </location>
</feature>
<dbReference type="SUPFAM" id="SSF103473">
    <property type="entry name" value="MFS general substrate transporter"/>
    <property type="match status" value="1"/>
</dbReference>
<feature type="domain" description="Major facilitator superfamily (MFS) profile" evidence="8">
    <location>
        <begin position="60"/>
        <end position="480"/>
    </location>
</feature>
<evidence type="ECO:0000259" key="8">
    <source>
        <dbReference type="PROSITE" id="PS50850"/>
    </source>
</evidence>
<keyword evidence="10" id="KW-1185">Reference proteome</keyword>
<feature type="transmembrane region" description="Helical" evidence="7">
    <location>
        <begin position="330"/>
        <end position="354"/>
    </location>
</feature>
<evidence type="ECO:0000256" key="4">
    <source>
        <dbReference type="ARBA" id="ARBA00022989"/>
    </source>
</evidence>
<dbReference type="STRING" id="1123029.SAMN02745172_02068"/>
<feature type="transmembrane region" description="Helical" evidence="7">
    <location>
        <begin position="300"/>
        <end position="324"/>
    </location>
</feature>
<feature type="transmembrane region" description="Helical" evidence="7">
    <location>
        <begin position="390"/>
        <end position="411"/>
    </location>
</feature>
<dbReference type="PANTHER" id="PTHR43124">
    <property type="entry name" value="PURINE EFFLUX PUMP PBUE"/>
    <property type="match status" value="1"/>
</dbReference>
<feature type="transmembrane region" description="Helical" evidence="7">
    <location>
        <begin position="210"/>
        <end position="232"/>
    </location>
</feature>
<keyword evidence="5 7" id="KW-0472">Membrane</keyword>
<dbReference type="CDD" id="cd06174">
    <property type="entry name" value="MFS"/>
    <property type="match status" value="1"/>
</dbReference>
<evidence type="ECO:0000256" key="2">
    <source>
        <dbReference type="ARBA" id="ARBA00022475"/>
    </source>
</evidence>
<feature type="transmembrane region" description="Helical" evidence="7">
    <location>
        <begin position="91"/>
        <end position="113"/>
    </location>
</feature>
<protein>
    <submittedName>
        <fullName evidence="9">Sugar phosphate permease</fullName>
    </submittedName>
</protein>
<dbReference type="Proteomes" id="UP000186406">
    <property type="component" value="Unassembled WGS sequence"/>
</dbReference>
<evidence type="ECO:0000313" key="9">
    <source>
        <dbReference type="EMBL" id="SHO65313.1"/>
    </source>
</evidence>